<evidence type="ECO:0000313" key="11">
    <source>
        <dbReference type="EMBL" id="KAF1967273.1"/>
    </source>
</evidence>
<dbReference type="GO" id="GO:0070260">
    <property type="term" value="F:5'-tyrosyl-DNA phosphodiesterase activity"/>
    <property type="evidence" value="ECO:0007669"/>
    <property type="project" value="TreeGrafter"/>
</dbReference>
<keyword evidence="12" id="KW-1185">Reference proteome</keyword>
<evidence type="ECO:0000256" key="5">
    <source>
        <dbReference type="ARBA" id="ARBA00022723"/>
    </source>
</evidence>
<comment type="cofactor">
    <cofactor evidence="1">
        <name>Mn(2+)</name>
        <dbReference type="ChEBI" id="CHEBI:29035"/>
    </cofactor>
</comment>
<evidence type="ECO:0000256" key="2">
    <source>
        <dbReference type="ARBA" id="ARBA00001946"/>
    </source>
</evidence>
<dbReference type="GO" id="GO:0005634">
    <property type="term" value="C:nucleus"/>
    <property type="evidence" value="ECO:0007669"/>
    <property type="project" value="UniProtKB-SubCell"/>
</dbReference>
<dbReference type="GO" id="GO:0006302">
    <property type="term" value="P:double-strand break repair"/>
    <property type="evidence" value="ECO:0007669"/>
    <property type="project" value="TreeGrafter"/>
</dbReference>
<keyword evidence="7" id="KW-0378">Hydrolase</keyword>
<evidence type="ECO:0000256" key="7">
    <source>
        <dbReference type="ARBA" id="ARBA00022801"/>
    </source>
</evidence>
<dbReference type="GO" id="GO:0004518">
    <property type="term" value="F:nuclease activity"/>
    <property type="evidence" value="ECO:0007669"/>
    <property type="project" value="UniProtKB-KW"/>
</dbReference>
<dbReference type="SUPFAM" id="SSF56219">
    <property type="entry name" value="DNase I-like"/>
    <property type="match status" value="1"/>
</dbReference>
<dbReference type="GO" id="GO:0003697">
    <property type="term" value="F:single-stranded DNA binding"/>
    <property type="evidence" value="ECO:0007669"/>
    <property type="project" value="TreeGrafter"/>
</dbReference>
<dbReference type="GO" id="GO:0046872">
    <property type="term" value="F:metal ion binding"/>
    <property type="evidence" value="ECO:0007669"/>
    <property type="project" value="UniProtKB-KW"/>
</dbReference>
<name>A0A6A5UQ04_9PLEO</name>
<organism evidence="11 12">
    <name type="scientific">Bimuria novae-zelandiae CBS 107.79</name>
    <dbReference type="NCBI Taxonomy" id="1447943"/>
    <lineage>
        <taxon>Eukaryota</taxon>
        <taxon>Fungi</taxon>
        <taxon>Dikarya</taxon>
        <taxon>Ascomycota</taxon>
        <taxon>Pezizomycotina</taxon>
        <taxon>Dothideomycetes</taxon>
        <taxon>Pleosporomycetidae</taxon>
        <taxon>Pleosporales</taxon>
        <taxon>Massarineae</taxon>
        <taxon>Didymosphaeriaceae</taxon>
        <taxon>Bimuria</taxon>
    </lineage>
</organism>
<dbReference type="GO" id="GO:0005737">
    <property type="term" value="C:cytoplasm"/>
    <property type="evidence" value="ECO:0007669"/>
    <property type="project" value="TreeGrafter"/>
</dbReference>
<evidence type="ECO:0000313" key="12">
    <source>
        <dbReference type="Proteomes" id="UP000800036"/>
    </source>
</evidence>
<accession>A0A6A5UQ04</accession>
<gene>
    <name evidence="11" type="ORF">BU23DRAFT_592704</name>
</gene>
<keyword evidence="8" id="KW-0460">Magnesium</keyword>
<dbReference type="Gene3D" id="3.60.10.10">
    <property type="entry name" value="Endonuclease/exonuclease/phosphatase"/>
    <property type="match status" value="1"/>
</dbReference>
<keyword evidence="5" id="KW-0479">Metal-binding</keyword>
<proteinExistence type="predicted"/>
<reference evidence="11" key="1">
    <citation type="journal article" date="2020" name="Stud. Mycol.">
        <title>101 Dothideomycetes genomes: a test case for predicting lifestyles and emergence of pathogens.</title>
        <authorList>
            <person name="Haridas S."/>
            <person name="Albert R."/>
            <person name="Binder M."/>
            <person name="Bloem J."/>
            <person name="Labutti K."/>
            <person name="Salamov A."/>
            <person name="Andreopoulos B."/>
            <person name="Baker S."/>
            <person name="Barry K."/>
            <person name="Bills G."/>
            <person name="Bluhm B."/>
            <person name="Cannon C."/>
            <person name="Castanera R."/>
            <person name="Culley D."/>
            <person name="Daum C."/>
            <person name="Ezra D."/>
            <person name="Gonzalez J."/>
            <person name="Henrissat B."/>
            <person name="Kuo A."/>
            <person name="Liang C."/>
            <person name="Lipzen A."/>
            <person name="Lutzoni F."/>
            <person name="Magnuson J."/>
            <person name="Mondo S."/>
            <person name="Nolan M."/>
            <person name="Ohm R."/>
            <person name="Pangilinan J."/>
            <person name="Park H.-J."/>
            <person name="Ramirez L."/>
            <person name="Alfaro M."/>
            <person name="Sun H."/>
            <person name="Tritt A."/>
            <person name="Yoshinaga Y."/>
            <person name="Zwiers L.-H."/>
            <person name="Turgeon B."/>
            <person name="Goodwin S."/>
            <person name="Spatafora J."/>
            <person name="Crous P."/>
            <person name="Grigoriev I."/>
        </authorList>
    </citation>
    <scope>NUCLEOTIDE SEQUENCE</scope>
    <source>
        <strain evidence="11">CBS 107.79</strain>
    </source>
</reference>
<dbReference type="Proteomes" id="UP000800036">
    <property type="component" value="Unassembled WGS sequence"/>
</dbReference>
<dbReference type="PANTHER" id="PTHR15822">
    <property type="entry name" value="TRAF AND TNF RECEPTOR-ASSOCIATED PROTEIN"/>
    <property type="match status" value="1"/>
</dbReference>
<sequence length="271" mass="30330">MASIWNPSPKGLETVTWNADAGSPSPGPRISTLLQTIESHITADIIFLQEVNEAALVQLLAHPWVQQNWYSNEADTSHFRHQALTTVTLISKSSSVKLGQVWRVNLPSPFERDGLCCDVFAKNASQKENSRVRLVNVHLDSLHTIPLLRMQQVWIVTQFMRSAGCGVVAGDFDPLFQEDEKVLQINGLVDSWASFRQWDPGYTWGLSEEEQLLFSSRLGKVVVYSLAAANIDMLPVSSIQHGDTALDFSQHHGICCFIAWQRYLTPLGQQD</sequence>
<dbReference type="AlphaFoldDB" id="A0A6A5UQ04"/>
<protein>
    <recommendedName>
        <fullName evidence="13">Endonuclease/exonuclease/phosphatase domain-containing protein</fullName>
    </recommendedName>
</protein>
<dbReference type="OrthoDB" id="9975959at2759"/>
<dbReference type="InterPro" id="IPR051547">
    <property type="entry name" value="TDP2-like"/>
</dbReference>
<evidence type="ECO:0000256" key="10">
    <source>
        <dbReference type="ARBA" id="ARBA00023242"/>
    </source>
</evidence>
<keyword evidence="10" id="KW-0539">Nucleus</keyword>
<evidence type="ECO:0000256" key="3">
    <source>
        <dbReference type="ARBA" id="ARBA00004123"/>
    </source>
</evidence>
<evidence type="ECO:0008006" key="13">
    <source>
        <dbReference type="Google" id="ProtNLM"/>
    </source>
</evidence>
<evidence type="ECO:0000256" key="4">
    <source>
        <dbReference type="ARBA" id="ARBA00022722"/>
    </source>
</evidence>
<evidence type="ECO:0000256" key="6">
    <source>
        <dbReference type="ARBA" id="ARBA00022763"/>
    </source>
</evidence>
<dbReference type="PANTHER" id="PTHR15822:SF4">
    <property type="entry name" value="TYROSYL-DNA PHOSPHODIESTERASE 2"/>
    <property type="match status" value="1"/>
</dbReference>
<comment type="cofactor">
    <cofactor evidence="2">
        <name>Mg(2+)</name>
        <dbReference type="ChEBI" id="CHEBI:18420"/>
    </cofactor>
</comment>
<keyword evidence="6" id="KW-0227">DNA damage</keyword>
<keyword evidence="4" id="KW-0540">Nuclease</keyword>
<evidence type="ECO:0000256" key="8">
    <source>
        <dbReference type="ARBA" id="ARBA00022842"/>
    </source>
</evidence>
<comment type="subcellular location">
    <subcellularLocation>
        <location evidence="3">Nucleus</location>
    </subcellularLocation>
</comment>
<evidence type="ECO:0000256" key="1">
    <source>
        <dbReference type="ARBA" id="ARBA00001936"/>
    </source>
</evidence>
<keyword evidence="9" id="KW-0234">DNA repair</keyword>
<dbReference type="EMBL" id="ML976734">
    <property type="protein sequence ID" value="KAF1967273.1"/>
    <property type="molecule type" value="Genomic_DNA"/>
</dbReference>
<dbReference type="InterPro" id="IPR036691">
    <property type="entry name" value="Endo/exonu/phosph_ase_sf"/>
</dbReference>
<evidence type="ECO:0000256" key="9">
    <source>
        <dbReference type="ARBA" id="ARBA00023204"/>
    </source>
</evidence>